<name>V6TQ94_GIAIN</name>
<gene>
    <name evidence="1" type="ORF">GSB_154389</name>
</gene>
<evidence type="ECO:0000313" key="1">
    <source>
        <dbReference type="EMBL" id="ESU40532.1"/>
    </source>
</evidence>
<comment type="caution">
    <text evidence="1">The sequence shown here is derived from an EMBL/GenBank/DDBJ whole genome shotgun (WGS) entry which is preliminary data.</text>
</comment>
<proteinExistence type="predicted"/>
<sequence length="63" mass="6970">VSCRYLLIGIDACTEMWLYAKEGTSGLLLLGIAEDCKAIKKNTALCNDDLCSPHHRKTSCRLL</sequence>
<reference evidence="1" key="1">
    <citation type="submission" date="2012-02" db="EMBL/GenBank/DDBJ databases">
        <authorList>
            <person name="Feng W."/>
            <person name="Liu Z."/>
            <person name="Li S."/>
            <person name="Tang W."/>
            <person name="Yang J."/>
        </authorList>
    </citation>
    <scope>NUCLEOTIDE SEQUENCE</scope>
    <source>
        <strain evidence="1">GS</strain>
    </source>
</reference>
<reference evidence="1" key="2">
    <citation type="journal article" date="2013" name="Genome Biol. Evol.">
        <title>Genome sequencing of Giardia lamblia genotypes A2 and B isolates (DH and GS) and comparative analysis with the genomes of genotypes A1 and E (WB and Pig).</title>
        <authorList>
            <person name="Adam R.D."/>
            <person name="Dahlstrom E.W."/>
            <person name="Martens C.A."/>
            <person name="Bruno D.P."/>
            <person name="Barbian K.D."/>
            <person name="Ricklefs S.M."/>
            <person name="Hernandez M.M."/>
            <person name="Narla N.P."/>
            <person name="Patel R.B."/>
            <person name="Porcella S.F."/>
            <person name="Nash T.E."/>
        </authorList>
    </citation>
    <scope>NUCLEOTIDE SEQUENCE [LARGE SCALE GENOMIC DNA]</scope>
    <source>
        <strain evidence="1">GS</strain>
    </source>
</reference>
<dbReference type="AlphaFoldDB" id="V6TQ94"/>
<protein>
    <submittedName>
        <fullName evidence="1">Coatomer beta subunit</fullName>
    </submittedName>
</protein>
<accession>V6TQ94</accession>
<feature type="non-terminal residue" evidence="1">
    <location>
        <position position="1"/>
    </location>
</feature>
<dbReference type="Proteomes" id="UP000018040">
    <property type="component" value="Unassembled WGS sequence"/>
</dbReference>
<organism evidence="1">
    <name type="scientific">Giardia intestinalis</name>
    <name type="common">Giardia lamblia</name>
    <dbReference type="NCBI Taxonomy" id="5741"/>
    <lineage>
        <taxon>Eukaryota</taxon>
        <taxon>Metamonada</taxon>
        <taxon>Diplomonadida</taxon>
        <taxon>Hexamitidae</taxon>
        <taxon>Giardiinae</taxon>
        <taxon>Giardia</taxon>
    </lineage>
</organism>
<dbReference type="EMBL" id="AHHH01000208">
    <property type="protein sequence ID" value="ESU40532.1"/>
    <property type="molecule type" value="Genomic_DNA"/>
</dbReference>